<evidence type="ECO:0000256" key="1">
    <source>
        <dbReference type="SAM" id="SignalP"/>
    </source>
</evidence>
<keyword evidence="3" id="KW-1185">Reference proteome</keyword>
<protein>
    <recommendedName>
        <fullName evidence="4">Ig-like domain-containing protein</fullName>
    </recommendedName>
</protein>
<dbReference type="OrthoDB" id="10434314at2759"/>
<evidence type="ECO:0000313" key="3">
    <source>
        <dbReference type="Proteomes" id="UP000243308"/>
    </source>
</evidence>
<dbReference type="EMBL" id="KN042434">
    <property type="protein sequence ID" value="KFH61952.1"/>
    <property type="molecule type" value="Genomic_DNA"/>
</dbReference>
<organism evidence="2 3">
    <name type="scientific">Podila verticillata NRRL 6337</name>
    <dbReference type="NCBI Taxonomy" id="1069443"/>
    <lineage>
        <taxon>Eukaryota</taxon>
        <taxon>Fungi</taxon>
        <taxon>Fungi incertae sedis</taxon>
        <taxon>Mucoromycota</taxon>
        <taxon>Mortierellomycotina</taxon>
        <taxon>Mortierellomycetes</taxon>
        <taxon>Mortierellales</taxon>
        <taxon>Mortierellaceae</taxon>
        <taxon>Podila</taxon>
    </lineage>
</organism>
<name>A0A086TJ25_9FUNG</name>
<accession>A0A086TJ25</accession>
<evidence type="ECO:0000313" key="2">
    <source>
        <dbReference type="EMBL" id="KFH61952.1"/>
    </source>
</evidence>
<evidence type="ECO:0008006" key="4">
    <source>
        <dbReference type="Google" id="ProtNLM"/>
    </source>
</evidence>
<feature type="chain" id="PRO_5001815791" description="Ig-like domain-containing protein" evidence="1">
    <location>
        <begin position="20"/>
        <end position="120"/>
    </location>
</feature>
<keyword evidence="1" id="KW-0732">Signal</keyword>
<proteinExistence type="predicted"/>
<dbReference type="AlphaFoldDB" id="A0A086TJ25"/>
<gene>
    <name evidence="2" type="ORF">MVEG_12106</name>
</gene>
<reference evidence="2 3" key="1">
    <citation type="submission" date="2011-02" db="EMBL/GenBank/DDBJ databases">
        <title>The Genome Sequence of Mortierella verticillata NRRL 6337.</title>
        <authorList>
            <consortium name="The Broad Institute Genome Sequencing Platform"/>
            <person name="Russ C."/>
            <person name="Cuomo C."/>
            <person name="Burger G."/>
            <person name="Gray M.W."/>
            <person name="Holland P.W.H."/>
            <person name="King N."/>
            <person name="Lang F.B.F."/>
            <person name="Roger A.J."/>
            <person name="Ruiz-Trillo I."/>
            <person name="Young S.K."/>
            <person name="Zeng Q."/>
            <person name="Gargeya S."/>
            <person name="Alvarado L."/>
            <person name="Berlin A."/>
            <person name="Chapman S.B."/>
            <person name="Chen Z."/>
            <person name="Freedman E."/>
            <person name="Gellesch M."/>
            <person name="Goldberg J."/>
            <person name="Griggs A."/>
            <person name="Gujja S."/>
            <person name="Heilman E."/>
            <person name="Heiman D."/>
            <person name="Howarth C."/>
            <person name="Mehta T."/>
            <person name="Neiman D."/>
            <person name="Pearson M."/>
            <person name="Roberts A."/>
            <person name="Saif S."/>
            <person name="Shea T."/>
            <person name="Shenoy N."/>
            <person name="Sisk P."/>
            <person name="Stolte C."/>
            <person name="Sykes S."/>
            <person name="White J."/>
            <person name="Yandava C."/>
            <person name="Haas B."/>
            <person name="Nusbaum C."/>
            <person name="Birren B."/>
        </authorList>
    </citation>
    <scope>NUCLEOTIDE SEQUENCE [LARGE SCALE GENOMIC DNA]</scope>
    <source>
        <strain evidence="2 3">NRRL 6337</strain>
    </source>
</reference>
<sequence>MHFSKALLLCAAYVASTNAISLPEWLSGVRSNPRIYSTVYVGKKAEGVLVESNAISLHGCFSGSGSSPRIYSTVYACKKADGVLIGSGTNGSPYNCVLDDGQKKTWESEVSTLGYTSNCD</sequence>
<dbReference type="Proteomes" id="UP000243308">
    <property type="component" value="Unassembled WGS sequence"/>
</dbReference>
<feature type="signal peptide" evidence="1">
    <location>
        <begin position="1"/>
        <end position="19"/>
    </location>
</feature>